<dbReference type="PANTHER" id="PTHR38602">
    <property type="entry name" value="INNER MEMBRANE PROTEIN-RELATED"/>
    <property type="match status" value="1"/>
</dbReference>
<dbReference type="PANTHER" id="PTHR38602:SF1">
    <property type="entry name" value="INNER MEMBRANE PROTEIN"/>
    <property type="match status" value="1"/>
</dbReference>
<keyword evidence="1" id="KW-0472">Membrane</keyword>
<reference evidence="3" key="1">
    <citation type="journal article" date="2019" name="Int. J. Syst. Evol. Microbiol.">
        <title>The Global Catalogue of Microorganisms (GCM) 10K type strain sequencing project: providing services to taxonomists for standard genome sequencing and annotation.</title>
        <authorList>
            <consortium name="The Broad Institute Genomics Platform"/>
            <consortium name="The Broad Institute Genome Sequencing Center for Infectious Disease"/>
            <person name="Wu L."/>
            <person name="Ma J."/>
        </authorList>
    </citation>
    <scope>NUCLEOTIDE SEQUENCE [LARGE SCALE GENOMIC DNA]</scope>
    <source>
        <strain evidence="3">JCM 17727</strain>
    </source>
</reference>
<comment type="caution">
    <text evidence="2">The sequence shown here is derived from an EMBL/GenBank/DDBJ whole genome shotgun (WGS) entry which is preliminary data.</text>
</comment>
<evidence type="ECO:0000313" key="2">
    <source>
        <dbReference type="EMBL" id="GAA4350906.1"/>
    </source>
</evidence>
<evidence type="ECO:0000256" key="1">
    <source>
        <dbReference type="SAM" id="Phobius"/>
    </source>
</evidence>
<keyword evidence="1" id="KW-0812">Transmembrane</keyword>
<dbReference type="Pfam" id="PF09838">
    <property type="entry name" value="DUF2065"/>
    <property type="match status" value="1"/>
</dbReference>
<feature type="transmembrane region" description="Helical" evidence="1">
    <location>
        <begin position="44"/>
        <end position="60"/>
    </location>
</feature>
<organism evidence="2 3">
    <name type="scientific">Kangiella taiwanensis</name>
    <dbReference type="NCBI Taxonomy" id="1079179"/>
    <lineage>
        <taxon>Bacteria</taxon>
        <taxon>Pseudomonadati</taxon>
        <taxon>Pseudomonadota</taxon>
        <taxon>Gammaproteobacteria</taxon>
        <taxon>Kangiellales</taxon>
        <taxon>Kangiellaceae</taxon>
        <taxon>Kangiella</taxon>
    </lineage>
</organism>
<evidence type="ECO:0000313" key="3">
    <source>
        <dbReference type="Proteomes" id="UP001501294"/>
    </source>
</evidence>
<accession>A0ABP8I3Y1</accession>
<proteinExistence type="predicted"/>
<keyword evidence="3" id="KW-1185">Reference proteome</keyword>
<dbReference type="EMBL" id="BAABFU010000002">
    <property type="protein sequence ID" value="GAA4350906.1"/>
    <property type="molecule type" value="Genomic_DNA"/>
</dbReference>
<dbReference type="Proteomes" id="UP001501294">
    <property type="component" value="Unassembled WGS sequence"/>
</dbReference>
<name>A0ABP8I3Y1_9GAMM</name>
<dbReference type="InterPro" id="IPR019201">
    <property type="entry name" value="DUF2065"/>
</dbReference>
<sequence length="61" mass="6678">MSEEWLIALGLVLVLEGLIPTLAPKAWKKLVSDMAARPDGQLRVTGLILMLLGLGWVFFVS</sequence>
<dbReference type="RefSeq" id="WP_263296394.1">
    <property type="nucleotide sequence ID" value="NZ_BAABFU010000002.1"/>
</dbReference>
<protein>
    <submittedName>
        <fullName evidence="2">DUF2065 domain-containing protein</fullName>
    </submittedName>
</protein>
<feature type="transmembrane region" description="Helical" evidence="1">
    <location>
        <begin position="6"/>
        <end position="23"/>
    </location>
</feature>
<keyword evidence="1" id="KW-1133">Transmembrane helix</keyword>
<gene>
    <name evidence="2" type="ORF">GCM10023150_17150</name>
</gene>